<evidence type="ECO:0000313" key="4">
    <source>
        <dbReference type="Proteomes" id="UP001321473"/>
    </source>
</evidence>
<dbReference type="InterPro" id="IPR052392">
    <property type="entry name" value="Kelch-BTB_domain-containing"/>
</dbReference>
<dbReference type="InterPro" id="IPR006652">
    <property type="entry name" value="Kelch_1"/>
</dbReference>
<dbReference type="InterPro" id="IPR015915">
    <property type="entry name" value="Kelch-typ_b-propeller"/>
</dbReference>
<dbReference type="AlphaFoldDB" id="A0AAQ4E8Z7"/>
<dbReference type="EMBL" id="JARKHS020019998">
    <property type="protein sequence ID" value="KAK8771231.1"/>
    <property type="molecule type" value="Genomic_DNA"/>
</dbReference>
<comment type="caution">
    <text evidence="3">The sequence shown here is derived from an EMBL/GenBank/DDBJ whole genome shotgun (WGS) entry which is preliminary data.</text>
</comment>
<dbReference type="Gene3D" id="2.120.10.80">
    <property type="entry name" value="Kelch-type beta propeller"/>
    <property type="match status" value="2"/>
</dbReference>
<organism evidence="3 4">
    <name type="scientific">Amblyomma americanum</name>
    <name type="common">Lone star tick</name>
    <dbReference type="NCBI Taxonomy" id="6943"/>
    <lineage>
        <taxon>Eukaryota</taxon>
        <taxon>Metazoa</taxon>
        <taxon>Ecdysozoa</taxon>
        <taxon>Arthropoda</taxon>
        <taxon>Chelicerata</taxon>
        <taxon>Arachnida</taxon>
        <taxon>Acari</taxon>
        <taxon>Parasitiformes</taxon>
        <taxon>Ixodida</taxon>
        <taxon>Ixodoidea</taxon>
        <taxon>Ixodidae</taxon>
        <taxon>Amblyomminae</taxon>
        <taxon>Amblyomma</taxon>
    </lineage>
</organism>
<dbReference type="Pfam" id="PF24681">
    <property type="entry name" value="Kelch_KLHDC2_KLHL20_DRC7"/>
    <property type="match status" value="1"/>
</dbReference>
<sequence length="343" mass="38507">MCPILSYSIKGNSWSPRKTLPVHRYGHKAVFLDGCIYIIGGFENFSPVNLEKASSRCCFWFEVSSGKWGIMAPLNKTRAHHGLAVLDNTIYAIGGVDSNNKLLGCLERYDKEKDEWTKLSAELYSPRMAMGFCSHKRQLWVAGGIVQIGRRTCSTAYVEVYNPETERWAFAVNFLPSPRSCLTLVECGGTMYAVGGLLSHRCGRKRIFTTVEDTLAFVDERKTWVHRAPMPNARHTTVAAAHDGVIFIIGGRQAERPDYHFDNILAYDTKLDKWMTLGNLPTNVTDYHCVLAPPEKPSDNLRELLTSRGDHRSPTKMADRFPVAAPDVKSYSQGDIAVQQQNK</sequence>
<dbReference type="PANTHER" id="PTHR46375">
    <property type="entry name" value="KELCH REPEAT AND BTB DOMAIN-CONTAINING PROTEIN 13-RELATED"/>
    <property type="match status" value="1"/>
</dbReference>
<evidence type="ECO:0000256" key="1">
    <source>
        <dbReference type="ARBA" id="ARBA00022441"/>
    </source>
</evidence>
<keyword evidence="1" id="KW-0880">Kelch repeat</keyword>
<evidence type="ECO:0000256" key="2">
    <source>
        <dbReference type="SAM" id="MobiDB-lite"/>
    </source>
</evidence>
<dbReference type="SUPFAM" id="SSF117281">
    <property type="entry name" value="Kelch motif"/>
    <property type="match status" value="1"/>
</dbReference>
<name>A0AAQ4E8Z7_AMBAM</name>
<dbReference type="PANTHER" id="PTHR46375:SF3">
    <property type="entry name" value="KELCH REPEAT AND BTB DOMAIN-CONTAINING PROTEIN 13"/>
    <property type="match status" value="1"/>
</dbReference>
<dbReference type="Proteomes" id="UP001321473">
    <property type="component" value="Unassembled WGS sequence"/>
</dbReference>
<accession>A0AAQ4E8Z7</accession>
<keyword evidence="4" id="KW-1185">Reference proteome</keyword>
<protein>
    <submittedName>
        <fullName evidence="3">Uncharacterized protein</fullName>
    </submittedName>
</protein>
<feature type="region of interest" description="Disordered" evidence="2">
    <location>
        <begin position="307"/>
        <end position="343"/>
    </location>
</feature>
<feature type="compositionally biased region" description="Polar residues" evidence="2">
    <location>
        <begin position="330"/>
        <end position="343"/>
    </location>
</feature>
<dbReference type="SMART" id="SM00612">
    <property type="entry name" value="Kelch"/>
    <property type="match status" value="5"/>
</dbReference>
<gene>
    <name evidence="3" type="ORF">V5799_025522</name>
</gene>
<evidence type="ECO:0000313" key="3">
    <source>
        <dbReference type="EMBL" id="KAK8771231.1"/>
    </source>
</evidence>
<reference evidence="3 4" key="1">
    <citation type="journal article" date="2023" name="Arcadia Sci">
        <title>De novo assembly of a long-read Amblyomma americanum tick genome.</title>
        <authorList>
            <person name="Chou S."/>
            <person name="Poskanzer K.E."/>
            <person name="Rollins M."/>
            <person name="Thuy-Boun P.S."/>
        </authorList>
    </citation>
    <scope>NUCLEOTIDE SEQUENCE [LARGE SCALE GENOMIC DNA]</scope>
    <source>
        <strain evidence="3">F_SG_1</strain>
        <tissue evidence="3">Salivary glands</tissue>
    </source>
</reference>
<feature type="compositionally biased region" description="Basic and acidic residues" evidence="2">
    <location>
        <begin position="308"/>
        <end position="319"/>
    </location>
</feature>
<proteinExistence type="predicted"/>
<dbReference type="Pfam" id="PF01344">
    <property type="entry name" value="Kelch_1"/>
    <property type="match status" value="1"/>
</dbReference>